<dbReference type="PANTHER" id="PTHR22950:SF479">
    <property type="entry name" value="AMINO ACID TRANSPORTER (EUROFUNG)-RELATED"/>
    <property type="match status" value="1"/>
</dbReference>
<evidence type="ECO:0000256" key="1">
    <source>
        <dbReference type="ARBA" id="ARBA00004141"/>
    </source>
</evidence>
<evidence type="ECO:0000256" key="4">
    <source>
        <dbReference type="ARBA" id="ARBA00022989"/>
    </source>
</evidence>
<dbReference type="Proteomes" id="UP000310421">
    <property type="component" value="Unassembled WGS sequence"/>
</dbReference>
<feature type="transmembrane region" description="Helical" evidence="7">
    <location>
        <begin position="428"/>
        <end position="452"/>
    </location>
</feature>
<dbReference type="AlphaFoldDB" id="A0A4S8Z5P0"/>
<feature type="transmembrane region" description="Helical" evidence="7">
    <location>
        <begin position="103"/>
        <end position="125"/>
    </location>
</feature>
<feature type="domain" description="Amino acid transporter transmembrane" evidence="8">
    <location>
        <begin position="100"/>
        <end position="488"/>
    </location>
</feature>
<evidence type="ECO:0000313" key="10">
    <source>
        <dbReference type="EMBL" id="THW60396.1"/>
    </source>
</evidence>
<evidence type="ECO:0000313" key="9">
    <source>
        <dbReference type="EMBL" id="THV76137.1"/>
    </source>
</evidence>
<evidence type="ECO:0000256" key="3">
    <source>
        <dbReference type="ARBA" id="ARBA00022692"/>
    </source>
</evidence>
<feature type="transmembrane region" description="Helical" evidence="7">
    <location>
        <begin position="237"/>
        <end position="260"/>
    </location>
</feature>
<keyword evidence="3 7" id="KW-0812">Transmembrane</keyword>
<protein>
    <submittedName>
        <fullName evidence="10">Putative amino acid transporter</fullName>
    </submittedName>
</protein>
<reference evidence="11 12" key="1">
    <citation type="submission" date="2018-10" db="EMBL/GenBank/DDBJ databases">
        <title>Fifty Aureobasidium pullulans genomes reveal a recombining polyextremotolerant generalist.</title>
        <authorList>
            <person name="Gostincar C."/>
            <person name="Turk M."/>
            <person name="Zajc J."/>
            <person name="Gunde-Cimerman N."/>
        </authorList>
    </citation>
    <scope>NUCLEOTIDE SEQUENCE [LARGE SCALE GENOMIC DNA]</scope>
    <source>
        <strain evidence="10 12">EXF-10751</strain>
        <strain evidence="9 11">EXF-11900</strain>
    </source>
</reference>
<name>A0A4S8Z5P0_AURPU</name>
<dbReference type="GO" id="GO:0016020">
    <property type="term" value="C:membrane"/>
    <property type="evidence" value="ECO:0007669"/>
    <property type="project" value="UniProtKB-SubCell"/>
</dbReference>
<organism evidence="10 12">
    <name type="scientific">Aureobasidium pullulans</name>
    <name type="common">Black yeast</name>
    <name type="synonym">Pullularia pullulans</name>
    <dbReference type="NCBI Taxonomy" id="5580"/>
    <lineage>
        <taxon>Eukaryota</taxon>
        <taxon>Fungi</taxon>
        <taxon>Dikarya</taxon>
        <taxon>Ascomycota</taxon>
        <taxon>Pezizomycotina</taxon>
        <taxon>Dothideomycetes</taxon>
        <taxon>Dothideomycetidae</taxon>
        <taxon>Dothideales</taxon>
        <taxon>Saccotheciaceae</taxon>
        <taxon>Aureobasidium</taxon>
    </lineage>
</organism>
<dbReference type="EMBL" id="QZAF01000025">
    <property type="protein sequence ID" value="THV76137.1"/>
    <property type="molecule type" value="Genomic_DNA"/>
</dbReference>
<comment type="caution">
    <text evidence="10">The sequence shown here is derived from an EMBL/GenBank/DDBJ whole genome shotgun (WGS) entry which is preliminary data.</text>
</comment>
<feature type="compositionally biased region" description="Polar residues" evidence="6">
    <location>
        <begin position="40"/>
        <end position="52"/>
    </location>
</feature>
<evidence type="ECO:0000313" key="11">
    <source>
        <dbReference type="Proteomes" id="UP000304951"/>
    </source>
</evidence>
<accession>A0A4S8Z5P0</accession>
<keyword evidence="5 7" id="KW-0472">Membrane</keyword>
<dbReference type="InterPro" id="IPR013057">
    <property type="entry name" value="AA_transpt_TM"/>
</dbReference>
<gene>
    <name evidence="10" type="ORF">D6D20_05821</name>
    <name evidence="9" type="ORF">D6D28_01348</name>
</gene>
<feature type="transmembrane region" description="Helical" evidence="7">
    <location>
        <begin position="404"/>
        <end position="422"/>
    </location>
</feature>
<evidence type="ECO:0000256" key="6">
    <source>
        <dbReference type="SAM" id="MobiDB-lite"/>
    </source>
</evidence>
<feature type="transmembrane region" description="Helical" evidence="7">
    <location>
        <begin position="209"/>
        <end position="230"/>
    </location>
</feature>
<sequence>MALNLISGILKKTDSYRHHPSSTLLNATMASEEEKRTGYTAGSVSSSSNTDLEQAPPPRLPDEKDAIPEADETMTLDSKREGLMVNPFENDANGETEYRTLTWLNAGFLLVAETISLGILSLPAVVASMGFVPGVILIIFFGVLTTYTGYVTYQVKIAFPGIHNFADAGLFFFGRWAKEVSEAAQIILLVFIMSAHILTFSIMMNVLTNHGTCTVVFTVVGMVVSMILCIPRTMKNVALMSIASCLSIATAIFIAMIGIGVDPPAGAHAYAVTPSSQTSFRTGVVAVANILVSFCSNIAYFGFISEMRQPRDFPKALAMLQTCTCSLYIVVAVVIYRFAGTDVKSPAIGSASPIIRKVAYGIAIPTIVVAGVIYAHVATKNVYVRIWRKTNVMNEKSFRSLGSWYGLTILLWVVAWVIANAIPVFSQLLGLLGSLFCTWFSMILPAAWWIMMNKKQLTMNWKKTALTIVNVTIALIGLVLCGLGVWGSAVDISQNSGSASAFSCGDNS</sequence>
<feature type="transmembrane region" description="Helical" evidence="7">
    <location>
        <begin position="183"/>
        <end position="203"/>
    </location>
</feature>
<dbReference type="Proteomes" id="UP000304951">
    <property type="component" value="Unassembled WGS sequence"/>
</dbReference>
<evidence type="ECO:0000313" key="12">
    <source>
        <dbReference type="Proteomes" id="UP000310421"/>
    </source>
</evidence>
<dbReference type="EMBL" id="QZAN01000062">
    <property type="protein sequence ID" value="THW60396.1"/>
    <property type="molecule type" value="Genomic_DNA"/>
</dbReference>
<evidence type="ECO:0000256" key="5">
    <source>
        <dbReference type="ARBA" id="ARBA00023136"/>
    </source>
</evidence>
<comment type="subcellular location">
    <subcellularLocation>
        <location evidence="1">Membrane</location>
        <topology evidence="1">Multi-pass membrane protein</topology>
    </subcellularLocation>
</comment>
<evidence type="ECO:0000256" key="2">
    <source>
        <dbReference type="ARBA" id="ARBA00008066"/>
    </source>
</evidence>
<feature type="region of interest" description="Disordered" evidence="6">
    <location>
        <begin position="20"/>
        <end position="67"/>
    </location>
</feature>
<dbReference type="PANTHER" id="PTHR22950">
    <property type="entry name" value="AMINO ACID TRANSPORTER"/>
    <property type="match status" value="1"/>
</dbReference>
<dbReference type="FunFam" id="1.20.1740.10:FF:000039">
    <property type="entry name" value="Neutral amino acid transporter (Eurofung)"/>
    <property type="match status" value="1"/>
</dbReference>
<dbReference type="Pfam" id="PF01490">
    <property type="entry name" value="Aa_trans"/>
    <property type="match status" value="1"/>
</dbReference>
<feature type="transmembrane region" description="Helical" evidence="7">
    <location>
        <begin position="358"/>
        <end position="383"/>
    </location>
</feature>
<feature type="transmembrane region" description="Helical" evidence="7">
    <location>
        <begin position="464"/>
        <end position="486"/>
    </location>
</feature>
<proteinExistence type="inferred from homology"/>
<evidence type="ECO:0000259" key="8">
    <source>
        <dbReference type="Pfam" id="PF01490"/>
    </source>
</evidence>
<comment type="similarity">
    <text evidence="2">Belongs to the amino acid/polyamine transporter 2 family.</text>
</comment>
<dbReference type="GO" id="GO:0015179">
    <property type="term" value="F:L-amino acid transmembrane transporter activity"/>
    <property type="evidence" value="ECO:0007669"/>
    <property type="project" value="TreeGrafter"/>
</dbReference>
<evidence type="ECO:0000256" key="7">
    <source>
        <dbReference type="SAM" id="Phobius"/>
    </source>
</evidence>
<feature type="transmembrane region" description="Helical" evidence="7">
    <location>
        <begin position="316"/>
        <end position="338"/>
    </location>
</feature>
<keyword evidence="4 7" id="KW-1133">Transmembrane helix</keyword>
<feature type="transmembrane region" description="Helical" evidence="7">
    <location>
        <begin position="280"/>
        <end position="304"/>
    </location>
</feature>
<feature type="transmembrane region" description="Helical" evidence="7">
    <location>
        <begin position="131"/>
        <end position="153"/>
    </location>
</feature>